<protein>
    <recommendedName>
        <fullName evidence="2">Endo-beta-1,6-galactanase-like domain-containing protein</fullName>
    </recommendedName>
</protein>
<dbReference type="GO" id="GO:0004553">
    <property type="term" value="F:hydrolase activity, hydrolyzing O-glycosyl compounds"/>
    <property type="evidence" value="ECO:0007669"/>
    <property type="project" value="InterPro"/>
</dbReference>
<evidence type="ECO:0000313" key="4">
    <source>
        <dbReference type="Proteomes" id="UP000654075"/>
    </source>
</evidence>
<keyword evidence="1" id="KW-0472">Membrane</keyword>
<evidence type="ECO:0000259" key="2">
    <source>
        <dbReference type="Pfam" id="PF14587"/>
    </source>
</evidence>
<feature type="domain" description="Endo-beta-1,6-galactanase-like" evidence="2">
    <location>
        <begin position="277"/>
        <end position="411"/>
    </location>
</feature>
<dbReference type="InterPro" id="IPR017853">
    <property type="entry name" value="GH"/>
</dbReference>
<dbReference type="PANTHER" id="PTHR42767:SF1">
    <property type="entry name" value="ENDO-BETA-1,6-GALACTANASE-LIKE DOMAIN-CONTAINING PROTEIN"/>
    <property type="match status" value="1"/>
</dbReference>
<feature type="transmembrane region" description="Helical" evidence="1">
    <location>
        <begin position="20"/>
        <end position="38"/>
    </location>
</feature>
<feature type="transmembrane region" description="Helical" evidence="1">
    <location>
        <begin position="44"/>
        <end position="62"/>
    </location>
</feature>
<dbReference type="Proteomes" id="UP000654075">
    <property type="component" value="Unassembled WGS sequence"/>
</dbReference>
<dbReference type="AlphaFoldDB" id="A0A813EH07"/>
<dbReference type="InterPro" id="IPR039743">
    <property type="entry name" value="6GAL/EXGAL"/>
</dbReference>
<dbReference type="Gene3D" id="3.20.20.80">
    <property type="entry name" value="Glycosidases"/>
    <property type="match status" value="1"/>
</dbReference>
<proteinExistence type="predicted"/>
<dbReference type="SUPFAM" id="SSF51445">
    <property type="entry name" value="(Trans)glycosidases"/>
    <property type="match status" value="1"/>
</dbReference>
<dbReference type="PANTHER" id="PTHR42767">
    <property type="entry name" value="ENDO-BETA-1,6-GALACTANASE"/>
    <property type="match status" value="1"/>
</dbReference>
<keyword evidence="1" id="KW-1133">Transmembrane helix</keyword>
<dbReference type="Pfam" id="PF14587">
    <property type="entry name" value="Glyco_hydr_30_2"/>
    <property type="match status" value="1"/>
</dbReference>
<accession>A0A813EH07</accession>
<name>A0A813EH07_POLGL</name>
<organism evidence="3 4">
    <name type="scientific">Polarella glacialis</name>
    <name type="common">Dinoflagellate</name>
    <dbReference type="NCBI Taxonomy" id="89957"/>
    <lineage>
        <taxon>Eukaryota</taxon>
        <taxon>Sar</taxon>
        <taxon>Alveolata</taxon>
        <taxon>Dinophyceae</taxon>
        <taxon>Suessiales</taxon>
        <taxon>Suessiaceae</taxon>
        <taxon>Polarella</taxon>
    </lineage>
</organism>
<evidence type="ECO:0000256" key="1">
    <source>
        <dbReference type="SAM" id="Phobius"/>
    </source>
</evidence>
<evidence type="ECO:0000313" key="3">
    <source>
        <dbReference type="EMBL" id="CAE8599854.1"/>
    </source>
</evidence>
<comment type="caution">
    <text evidence="3">The sequence shown here is derived from an EMBL/GenBank/DDBJ whole genome shotgun (WGS) entry which is preliminary data.</text>
</comment>
<keyword evidence="4" id="KW-1185">Reference proteome</keyword>
<dbReference type="OrthoDB" id="2012278at2759"/>
<gene>
    <name evidence="3" type="ORF">PGLA1383_LOCUS18195</name>
</gene>
<reference evidence="3" key="1">
    <citation type="submission" date="2021-02" db="EMBL/GenBank/DDBJ databases">
        <authorList>
            <person name="Dougan E. K."/>
            <person name="Rhodes N."/>
            <person name="Thang M."/>
            <person name="Chan C."/>
        </authorList>
    </citation>
    <scope>NUCLEOTIDE SEQUENCE</scope>
</reference>
<dbReference type="InterPro" id="IPR039514">
    <property type="entry name" value="6GAL-like"/>
</dbReference>
<dbReference type="EMBL" id="CAJNNV010011544">
    <property type="protein sequence ID" value="CAE8599854.1"/>
    <property type="molecule type" value="Genomic_DNA"/>
</dbReference>
<sequence length="642" mass="71914">MGLKDGVPRSTSGHCRAFRFWGLLALCASAGVGWQISLHCVHEVATLFLAIAGLLLMWCISARPRLWATGLYLAVCLALLAADLVAVFVEQLMEQCSYIGFFAVEAKKMIRMSDDDQGSMECNHGLNEPHPLDPARRFLRMNGNDGSSPDGGAGKVSLDGLREDWMSERWQFADLGGGRVSVYSPSWKRFLRVESDGKVNGLGGTKFMVVPVRNATLSASAQPRHGAPPWEGFGCSLGWMGRALGSAIEKESWADLLFSTGKLDLKRLMRCESQTASWKFEWSRDSEQRSFLFLAIKKGVSIVELYFNAPMWWMTDSSSSFGGRLLEHEHDSFAWYIAMVAKHFHDEWKVPVKSVSPFNEPSSGFWRWPNNQEGCLMSVDEQSDIVLRLTDKLLGCQLLDKVLIAASEENFVEQALESCDKLQKLQKDGLVARCNMHSYCGLDPLREADHPGKRRALHNAVARDGLNIWMSEHGTGDLTGLGLAQTILEDLNFLKPTAWCYWQPVEHRSSWGLVEADFGDGPGEKSVQAIKPPSANFYMLAHFSRYIRPGALMMDCSEPWAVIFSSPHSLVVVLLNSSYSRTMKLSLPATFENFKVKEAVMTQPVGKRFFVDWTCTWQRQGYSFELSVEMENHSLCSVRLGR</sequence>
<feature type="transmembrane region" description="Helical" evidence="1">
    <location>
        <begin position="69"/>
        <end position="89"/>
    </location>
</feature>
<keyword evidence="1" id="KW-0812">Transmembrane</keyword>